<protein>
    <submittedName>
        <fullName evidence="1">Uncharacterized protein</fullName>
    </submittedName>
</protein>
<dbReference type="EMBL" id="BMAV01012871">
    <property type="protein sequence ID" value="GFY59886.1"/>
    <property type="molecule type" value="Genomic_DNA"/>
</dbReference>
<dbReference type="Proteomes" id="UP000886998">
    <property type="component" value="Unassembled WGS sequence"/>
</dbReference>
<evidence type="ECO:0000313" key="1">
    <source>
        <dbReference type="EMBL" id="GFY59886.1"/>
    </source>
</evidence>
<sequence>MKKPQFCIDESKPSHWLEVQGDLATQFGWRNGIKQIERPCPAITANREVAHLGLSTNRIARYQHTALNHLQRLFPSDDCVISCLLPATPSILLSTNQIASG</sequence>
<proteinExistence type="predicted"/>
<organism evidence="1 2">
    <name type="scientific">Trichonephila inaurata madagascariensis</name>
    <dbReference type="NCBI Taxonomy" id="2747483"/>
    <lineage>
        <taxon>Eukaryota</taxon>
        <taxon>Metazoa</taxon>
        <taxon>Ecdysozoa</taxon>
        <taxon>Arthropoda</taxon>
        <taxon>Chelicerata</taxon>
        <taxon>Arachnida</taxon>
        <taxon>Araneae</taxon>
        <taxon>Araneomorphae</taxon>
        <taxon>Entelegynae</taxon>
        <taxon>Araneoidea</taxon>
        <taxon>Nephilidae</taxon>
        <taxon>Trichonephila</taxon>
        <taxon>Trichonephila inaurata</taxon>
    </lineage>
</organism>
<reference evidence="1" key="1">
    <citation type="submission" date="2020-08" db="EMBL/GenBank/DDBJ databases">
        <title>Multicomponent nature underlies the extraordinary mechanical properties of spider dragline silk.</title>
        <authorList>
            <person name="Kono N."/>
            <person name="Nakamura H."/>
            <person name="Mori M."/>
            <person name="Yoshida Y."/>
            <person name="Ohtoshi R."/>
            <person name="Malay A.D."/>
            <person name="Moran D.A.P."/>
            <person name="Tomita M."/>
            <person name="Numata K."/>
            <person name="Arakawa K."/>
        </authorList>
    </citation>
    <scope>NUCLEOTIDE SEQUENCE</scope>
</reference>
<name>A0A8X6XV31_9ARAC</name>
<gene>
    <name evidence="1" type="ORF">TNIN_266801</name>
</gene>
<accession>A0A8X6XV31</accession>
<comment type="caution">
    <text evidence="1">The sequence shown here is derived from an EMBL/GenBank/DDBJ whole genome shotgun (WGS) entry which is preliminary data.</text>
</comment>
<keyword evidence="2" id="KW-1185">Reference proteome</keyword>
<evidence type="ECO:0000313" key="2">
    <source>
        <dbReference type="Proteomes" id="UP000886998"/>
    </source>
</evidence>
<dbReference type="AlphaFoldDB" id="A0A8X6XV31"/>